<dbReference type="EMBL" id="FTNO01000006">
    <property type="protein sequence ID" value="SIR88016.1"/>
    <property type="molecule type" value="Genomic_DNA"/>
</dbReference>
<dbReference type="RefSeq" id="WP_076432466.1">
    <property type="nucleotide sequence ID" value="NZ_FTNO01000006.1"/>
</dbReference>
<reference evidence="2" key="1">
    <citation type="submission" date="2017-01" db="EMBL/GenBank/DDBJ databases">
        <authorList>
            <person name="Varghese N."/>
            <person name="Submissions S."/>
        </authorList>
    </citation>
    <scope>NUCLEOTIDE SEQUENCE [LARGE SCALE GENOMIC DNA]</scope>
    <source>
        <strain evidence="2">CGMCC 1.7737</strain>
    </source>
</reference>
<accession>A0A1N7EIT8</accession>
<name>A0A1N7EIT8_9EURY</name>
<sequence>MSVTTDSVTQPHQPSPKNVQKTFWTDSQGDAQLDALAALNDCSQGALLRSLVDQAFTEQFDDLEPAHIEHNQVSVEDLQALANGELTVEELDLTTNTSEPVTEYEPDSYYLTVTPDDLAEPGSELDWETLRDAVKNPEEGGYWNDELEIHESRVDETTLKASYRPAARILTGVARSNAYKNGIVPQATIDDLVDEYCLHLTNRVMDDEQERGKAHIRETYTTLITDHLYENPSPVANSYFCTRTQRTKRLQAEVNTAHRLAQQADTITDFETWKLDEEERKREREQTRDTSESDAGGEVTRDQWFYDLHHWVTEILQAKYIGRTYAMELRRDAYDIPTPDTDDTADWNADNVGKSAPGANDDDTPATAFDALHEHLRTARTAFGTLPTEVKAEVLEDIDDALLAAARFD</sequence>
<dbReference type="Proteomes" id="UP000186914">
    <property type="component" value="Unassembled WGS sequence"/>
</dbReference>
<dbReference type="OrthoDB" id="206273at2157"/>
<organism evidence="1 2">
    <name type="scientific">Haladaptatus litoreus</name>
    <dbReference type="NCBI Taxonomy" id="553468"/>
    <lineage>
        <taxon>Archaea</taxon>
        <taxon>Methanobacteriati</taxon>
        <taxon>Methanobacteriota</taxon>
        <taxon>Stenosarchaea group</taxon>
        <taxon>Halobacteria</taxon>
        <taxon>Halobacteriales</taxon>
        <taxon>Haladaptataceae</taxon>
        <taxon>Haladaptatus</taxon>
    </lineage>
</organism>
<protein>
    <submittedName>
        <fullName evidence="1">Uncharacterized protein</fullName>
    </submittedName>
</protein>
<evidence type="ECO:0000313" key="1">
    <source>
        <dbReference type="EMBL" id="SIR88016.1"/>
    </source>
</evidence>
<proteinExistence type="predicted"/>
<dbReference type="AlphaFoldDB" id="A0A1N7EIT8"/>
<evidence type="ECO:0000313" key="2">
    <source>
        <dbReference type="Proteomes" id="UP000186914"/>
    </source>
</evidence>
<gene>
    <name evidence="1" type="ORF">SAMN05421858_4293</name>
</gene>
<keyword evidence="2" id="KW-1185">Reference proteome</keyword>